<evidence type="ECO:0000256" key="1">
    <source>
        <dbReference type="SAM" id="SignalP"/>
    </source>
</evidence>
<dbReference type="GO" id="GO:0005634">
    <property type="term" value="C:nucleus"/>
    <property type="evidence" value="ECO:0007669"/>
    <property type="project" value="TreeGrafter"/>
</dbReference>
<evidence type="ECO:0000313" key="4">
    <source>
        <dbReference type="Proteomes" id="UP001283361"/>
    </source>
</evidence>
<feature type="signal peptide" evidence="1">
    <location>
        <begin position="1"/>
        <end position="16"/>
    </location>
</feature>
<dbReference type="EMBL" id="JAWDGP010000819">
    <property type="protein sequence ID" value="KAK3797024.1"/>
    <property type="molecule type" value="Genomic_DNA"/>
</dbReference>
<keyword evidence="4" id="KW-1185">Reference proteome</keyword>
<keyword evidence="1" id="KW-0732">Signal</keyword>
<dbReference type="SMART" id="SM00239">
    <property type="entry name" value="C2"/>
    <property type="match status" value="1"/>
</dbReference>
<dbReference type="Proteomes" id="UP001283361">
    <property type="component" value="Unassembled WGS sequence"/>
</dbReference>
<feature type="domain" description="C2" evidence="2">
    <location>
        <begin position="16"/>
        <end position="137"/>
    </location>
</feature>
<dbReference type="GO" id="GO:0005886">
    <property type="term" value="C:plasma membrane"/>
    <property type="evidence" value="ECO:0007669"/>
    <property type="project" value="TreeGrafter"/>
</dbReference>
<dbReference type="PANTHER" id="PTHR46848:SF1">
    <property type="entry name" value="REGULATOR OF G-PROTEIN SIGNALING 3"/>
    <property type="match status" value="1"/>
</dbReference>
<protein>
    <recommendedName>
        <fullName evidence="2">C2 domain-containing protein</fullName>
    </recommendedName>
</protein>
<organism evidence="3 4">
    <name type="scientific">Elysia crispata</name>
    <name type="common">lettuce slug</name>
    <dbReference type="NCBI Taxonomy" id="231223"/>
    <lineage>
        <taxon>Eukaryota</taxon>
        <taxon>Metazoa</taxon>
        <taxon>Spiralia</taxon>
        <taxon>Lophotrochozoa</taxon>
        <taxon>Mollusca</taxon>
        <taxon>Gastropoda</taxon>
        <taxon>Heterobranchia</taxon>
        <taxon>Euthyneura</taxon>
        <taxon>Panpulmonata</taxon>
        <taxon>Sacoglossa</taxon>
        <taxon>Placobranchoidea</taxon>
        <taxon>Plakobranchidae</taxon>
        <taxon>Elysia</taxon>
    </lineage>
</organism>
<dbReference type="InterPro" id="IPR000008">
    <property type="entry name" value="C2_dom"/>
</dbReference>
<feature type="chain" id="PRO_5041974859" description="C2 domain-containing protein" evidence="1">
    <location>
        <begin position="17"/>
        <end position="315"/>
    </location>
</feature>
<accession>A0AAE1E7A7</accession>
<dbReference type="InterPro" id="IPR035892">
    <property type="entry name" value="C2_domain_sf"/>
</dbReference>
<dbReference type="Pfam" id="PF00168">
    <property type="entry name" value="C2"/>
    <property type="match status" value="1"/>
</dbReference>
<name>A0AAE1E7A7_9GAST</name>
<comment type="caution">
    <text evidence="3">The sequence shown here is derived from an EMBL/GenBank/DDBJ whole genome shotgun (WGS) entry which is preliminary data.</text>
</comment>
<dbReference type="SUPFAM" id="SSF49562">
    <property type="entry name" value="C2 domain (Calcium/lipid-binding domain, CaLB)"/>
    <property type="match status" value="1"/>
</dbReference>
<dbReference type="PROSITE" id="PS50004">
    <property type="entry name" value="C2"/>
    <property type="match status" value="1"/>
</dbReference>
<dbReference type="PANTHER" id="PTHR46848">
    <property type="entry name" value="REGULATOR OF G-PROTEIN SIGNALING 3"/>
    <property type="match status" value="1"/>
</dbReference>
<reference evidence="3" key="1">
    <citation type="journal article" date="2023" name="G3 (Bethesda)">
        <title>A reference genome for the long-term kleptoplast-retaining sea slug Elysia crispata morphotype clarki.</title>
        <authorList>
            <person name="Eastman K.E."/>
            <person name="Pendleton A.L."/>
            <person name="Shaikh M.A."/>
            <person name="Suttiyut T."/>
            <person name="Ogas R."/>
            <person name="Tomko P."/>
            <person name="Gavelis G."/>
            <person name="Widhalm J.R."/>
            <person name="Wisecaver J.H."/>
        </authorList>
    </citation>
    <scope>NUCLEOTIDE SEQUENCE</scope>
    <source>
        <strain evidence="3">ECLA1</strain>
    </source>
</reference>
<sequence>MLILLFISLPFPFLLTTGHLKLSAYWNVGLLTVHVIQARCLSSAWNSDCDSYVKMSLVPDDSRRTRCKTHLVPASNSPVFDEKFSLEILEEDRKKRLLISMWHKDPHTGPSCCSVLYITEPLTSVPCVESLVVDGWSVTLSTRRFCVCFPCSSLDVLATSSVELLVSDVKVLTNTSSSRYDAGCPHNQNHLALPPILFGLSQNLSPANRPECVHHVTPGLENPSQPATRESTPLTMSLFRHLLCHREPAEGMLLTCSEKHWGQASNCSHLFCLITKFCFRDCAFTIAFGDLILSLFDLGDVEVIRTSFSGRLRRR</sequence>
<evidence type="ECO:0000259" key="2">
    <source>
        <dbReference type="PROSITE" id="PS50004"/>
    </source>
</evidence>
<evidence type="ECO:0000313" key="3">
    <source>
        <dbReference type="EMBL" id="KAK3797024.1"/>
    </source>
</evidence>
<dbReference type="Gene3D" id="2.60.40.150">
    <property type="entry name" value="C2 domain"/>
    <property type="match status" value="1"/>
</dbReference>
<proteinExistence type="predicted"/>
<gene>
    <name evidence="3" type="ORF">RRG08_055080</name>
</gene>
<dbReference type="AlphaFoldDB" id="A0AAE1E7A7"/>